<name>A0ACB0K1X7_TRIPR</name>
<reference evidence="1" key="1">
    <citation type="submission" date="2023-10" db="EMBL/GenBank/DDBJ databases">
        <authorList>
            <person name="Rodriguez Cubillos JULIANA M."/>
            <person name="De Vega J."/>
        </authorList>
    </citation>
    <scope>NUCLEOTIDE SEQUENCE</scope>
</reference>
<comment type="caution">
    <text evidence="1">The sequence shown here is derived from an EMBL/GenBank/DDBJ whole genome shotgun (WGS) entry which is preliminary data.</text>
</comment>
<organism evidence="1 2">
    <name type="scientific">Trifolium pratense</name>
    <name type="common">Red clover</name>
    <dbReference type="NCBI Taxonomy" id="57577"/>
    <lineage>
        <taxon>Eukaryota</taxon>
        <taxon>Viridiplantae</taxon>
        <taxon>Streptophyta</taxon>
        <taxon>Embryophyta</taxon>
        <taxon>Tracheophyta</taxon>
        <taxon>Spermatophyta</taxon>
        <taxon>Magnoliopsida</taxon>
        <taxon>eudicotyledons</taxon>
        <taxon>Gunneridae</taxon>
        <taxon>Pentapetalae</taxon>
        <taxon>rosids</taxon>
        <taxon>fabids</taxon>
        <taxon>Fabales</taxon>
        <taxon>Fabaceae</taxon>
        <taxon>Papilionoideae</taxon>
        <taxon>50 kb inversion clade</taxon>
        <taxon>NPAAA clade</taxon>
        <taxon>Hologalegina</taxon>
        <taxon>IRL clade</taxon>
        <taxon>Trifolieae</taxon>
        <taxon>Trifolium</taxon>
    </lineage>
</organism>
<accession>A0ACB0K1X7</accession>
<evidence type="ECO:0000313" key="1">
    <source>
        <dbReference type="EMBL" id="CAJ2650607.1"/>
    </source>
</evidence>
<evidence type="ECO:0000313" key="2">
    <source>
        <dbReference type="Proteomes" id="UP001177021"/>
    </source>
</evidence>
<protein>
    <submittedName>
        <fullName evidence="1">Uncharacterized protein</fullName>
    </submittedName>
</protein>
<sequence length="151" mass="17712">MGRAKTAMKYIQDENPRKVCFRQRKKGLKSKISQITMSGAKACLVMYDENNEGPMTWPEDLATINSMLQEYEHQKIEKTPKVFDVNDYFRIKKNMVKAEITKVHKDIISIKYPTWHPHFNKMDENQLRNFMASIDVKIRACNHKISTLKSS</sequence>
<dbReference type="EMBL" id="CASHSV030000109">
    <property type="protein sequence ID" value="CAJ2650607.1"/>
    <property type="molecule type" value="Genomic_DNA"/>
</dbReference>
<keyword evidence="2" id="KW-1185">Reference proteome</keyword>
<proteinExistence type="predicted"/>
<gene>
    <name evidence="1" type="ORF">MILVUS5_LOCUS18397</name>
</gene>
<dbReference type="Proteomes" id="UP001177021">
    <property type="component" value="Unassembled WGS sequence"/>
</dbReference>